<dbReference type="OrthoDB" id="4336304at2"/>
<keyword evidence="2" id="KW-0472">Membrane</keyword>
<accession>A0A5C1YGT5</accession>
<keyword evidence="2" id="KW-0812">Transmembrane</keyword>
<feature type="chain" id="PRO_5023106137" evidence="3">
    <location>
        <begin position="31"/>
        <end position="364"/>
    </location>
</feature>
<feature type="compositionally biased region" description="Basic and acidic residues" evidence="1">
    <location>
        <begin position="354"/>
        <end position="364"/>
    </location>
</feature>
<evidence type="ECO:0000256" key="1">
    <source>
        <dbReference type="SAM" id="MobiDB-lite"/>
    </source>
</evidence>
<proteinExistence type="predicted"/>
<dbReference type="KEGG" id="ail:FLP10_05700"/>
<organism evidence="4 5">
    <name type="scientific">Agromyces intestinalis</name>
    <dbReference type="NCBI Taxonomy" id="2592652"/>
    <lineage>
        <taxon>Bacteria</taxon>
        <taxon>Bacillati</taxon>
        <taxon>Actinomycetota</taxon>
        <taxon>Actinomycetes</taxon>
        <taxon>Micrococcales</taxon>
        <taxon>Microbacteriaceae</taxon>
        <taxon>Agromyces</taxon>
    </lineage>
</organism>
<evidence type="ECO:0000256" key="3">
    <source>
        <dbReference type="SAM" id="SignalP"/>
    </source>
</evidence>
<reference evidence="4 5" key="1">
    <citation type="submission" date="2019-09" db="EMBL/GenBank/DDBJ databases">
        <title>Genome sequencing of strain KACC 19306.</title>
        <authorList>
            <person name="Heo J."/>
            <person name="Kim S.-J."/>
            <person name="Kim J.-S."/>
            <person name="Hong S.-B."/>
            <person name="Kwon S.-W."/>
        </authorList>
    </citation>
    <scope>NUCLEOTIDE SEQUENCE [LARGE SCALE GENOMIC DNA]</scope>
    <source>
        <strain evidence="4 5">KACC 19306</strain>
    </source>
</reference>
<feature type="transmembrane region" description="Helical" evidence="2">
    <location>
        <begin position="298"/>
        <end position="318"/>
    </location>
</feature>
<keyword evidence="2" id="KW-1133">Transmembrane helix</keyword>
<dbReference type="EMBL" id="CP043505">
    <property type="protein sequence ID" value="QEO13972.1"/>
    <property type="molecule type" value="Genomic_DNA"/>
</dbReference>
<keyword evidence="5" id="KW-1185">Reference proteome</keyword>
<feature type="region of interest" description="Disordered" evidence="1">
    <location>
        <begin position="326"/>
        <end position="364"/>
    </location>
</feature>
<keyword evidence="3" id="KW-0732">Signal</keyword>
<dbReference type="AlphaFoldDB" id="A0A5C1YGT5"/>
<dbReference type="RefSeq" id="WP_149159994.1">
    <property type="nucleotide sequence ID" value="NZ_CP043505.1"/>
</dbReference>
<sequence>MSTTNMTRRAAAAAAITTLLMLGGGVAAHAEEVDEAIWGVQPSSEQGPDGRGAFEYTLGPGETVTDYVGVSNLGAAPISVKVYAMDATTTADGAFTLPPAGTESEDVGAWVGVGGDEVFEIAPGTRLDIPFRLTVPPDVSPGDHAGGIVAALSELSATGDGAQQVAVDRRVGARIYVTVPGEQLPALDVRDVTIAYDGGWNLFDGTANVTYTLANSGNMRVGGESQLVVDGPFGWRLGEAEAREQAEILPGASVRVEEQLTGIIPALLVFASVELTPGLDGGAAVGGEHLASGTGWAIPYPVALVALLLLGIAGFAVAKRIRRAKAARPKAREPEPEASDSVPEPVDDAAGDDDAARRDLVDAR</sequence>
<feature type="signal peptide" evidence="3">
    <location>
        <begin position="1"/>
        <end position="30"/>
    </location>
</feature>
<name>A0A5C1YGT5_9MICO</name>
<dbReference type="Proteomes" id="UP000324678">
    <property type="component" value="Chromosome"/>
</dbReference>
<evidence type="ECO:0000313" key="5">
    <source>
        <dbReference type="Proteomes" id="UP000324678"/>
    </source>
</evidence>
<gene>
    <name evidence="4" type="ORF">FLP10_05700</name>
</gene>
<evidence type="ECO:0000256" key="2">
    <source>
        <dbReference type="SAM" id="Phobius"/>
    </source>
</evidence>
<evidence type="ECO:0000313" key="4">
    <source>
        <dbReference type="EMBL" id="QEO13972.1"/>
    </source>
</evidence>
<protein>
    <submittedName>
        <fullName evidence="4">DUF916 domain-containing protein</fullName>
    </submittedName>
</protein>